<comment type="caution">
    <text evidence="3">The sequence shown here is derived from an EMBL/GenBank/DDBJ whole genome shotgun (WGS) entry which is preliminary data.</text>
</comment>
<accession>A0A9W9PA84</accession>
<dbReference type="InterPro" id="IPR011992">
    <property type="entry name" value="EF-hand-dom_pair"/>
</dbReference>
<dbReference type="GeneID" id="81380308"/>
<protein>
    <recommendedName>
        <fullName evidence="2">EF-hand domain-containing protein</fullName>
    </recommendedName>
</protein>
<dbReference type="InterPro" id="IPR018247">
    <property type="entry name" value="EF_Hand_1_Ca_BS"/>
</dbReference>
<keyword evidence="1" id="KW-0106">Calcium</keyword>
<dbReference type="PROSITE" id="PS00018">
    <property type="entry name" value="EF_HAND_1"/>
    <property type="match status" value="1"/>
</dbReference>
<dbReference type="PROSITE" id="PS50222">
    <property type="entry name" value="EF_HAND_2"/>
    <property type="match status" value="1"/>
</dbReference>
<dbReference type="InterPro" id="IPR002048">
    <property type="entry name" value="EF_hand_dom"/>
</dbReference>
<keyword evidence="4" id="KW-1185">Reference proteome</keyword>
<organism evidence="3 4">
    <name type="scientific">Penicillium citrinum</name>
    <dbReference type="NCBI Taxonomy" id="5077"/>
    <lineage>
        <taxon>Eukaryota</taxon>
        <taxon>Fungi</taxon>
        <taxon>Dikarya</taxon>
        <taxon>Ascomycota</taxon>
        <taxon>Pezizomycotina</taxon>
        <taxon>Eurotiomycetes</taxon>
        <taxon>Eurotiomycetidae</taxon>
        <taxon>Eurotiales</taxon>
        <taxon>Aspergillaceae</taxon>
        <taxon>Penicillium</taxon>
    </lineage>
</organism>
<evidence type="ECO:0000313" key="3">
    <source>
        <dbReference type="EMBL" id="KAJ5240630.1"/>
    </source>
</evidence>
<sequence length="80" mass="9278">MTSNKSGWYEKYEPEWQKQVGEGVEENCGKVTWNEFQKALSAFGVDANEASSQFERLDVDGDGVISRKEYNDFVRQFNWS</sequence>
<name>A0A9W9PA84_PENCI</name>
<evidence type="ECO:0000259" key="2">
    <source>
        <dbReference type="PROSITE" id="PS50222"/>
    </source>
</evidence>
<gene>
    <name evidence="3" type="ORF">N7469_002221</name>
</gene>
<dbReference type="Proteomes" id="UP001147733">
    <property type="component" value="Unassembled WGS sequence"/>
</dbReference>
<dbReference type="Gene3D" id="1.10.238.10">
    <property type="entry name" value="EF-hand"/>
    <property type="match status" value="1"/>
</dbReference>
<feature type="domain" description="EF-hand" evidence="2">
    <location>
        <begin position="45"/>
        <end position="80"/>
    </location>
</feature>
<dbReference type="RefSeq" id="XP_056503635.1">
    <property type="nucleotide sequence ID" value="XM_056641141.1"/>
</dbReference>
<dbReference type="OrthoDB" id="2122982at2759"/>
<dbReference type="AlphaFoldDB" id="A0A9W9PA84"/>
<evidence type="ECO:0000256" key="1">
    <source>
        <dbReference type="ARBA" id="ARBA00022837"/>
    </source>
</evidence>
<evidence type="ECO:0000313" key="4">
    <source>
        <dbReference type="Proteomes" id="UP001147733"/>
    </source>
</evidence>
<reference evidence="3" key="1">
    <citation type="submission" date="2022-11" db="EMBL/GenBank/DDBJ databases">
        <authorList>
            <person name="Petersen C."/>
        </authorList>
    </citation>
    <scope>NUCLEOTIDE SEQUENCE</scope>
    <source>
        <strain evidence="3">IBT 23319</strain>
    </source>
</reference>
<proteinExistence type="predicted"/>
<dbReference type="EMBL" id="JAPQKT010000002">
    <property type="protein sequence ID" value="KAJ5240630.1"/>
    <property type="molecule type" value="Genomic_DNA"/>
</dbReference>
<dbReference type="SUPFAM" id="SSF47473">
    <property type="entry name" value="EF-hand"/>
    <property type="match status" value="1"/>
</dbReference>
<reference evidence="3" key="2">
    <citation type="journal article" date="2023" name="IMA Fungus">
        <title>Comparative genomic study of the Penicillium genus elucidates a diverse pangenome and 15 lateral gene transfer events.</title>
        <authorList>
            <person name="Petersen C."/>
            <person name="Sorensen T."/>
            <person name="Nielsen M.R."/>
            <person name="Sondergaard T.E."/>
            <person name="Sorensen J.L."/>
            <person name="Fitzpatrick D.A."/>
            <person name="Frisvad J.C."/>
            <person name="Nielsen K.L."/>
        </authorList>
    </citation>
    <scope>NUCLEOTIDE SEQUENCE</scope>
    <source>
        <strain evidence="3">IBT 23319</strain>
    </source>
</reference>
<dbReference type="GO" id="GO:0005509">
    <property type="term" value="F:calcium ion binding"/>
    <property type="evidence" value="ECO:0007669"/>
    <property type="project" value="InterPro"/>
</dbReference>
<dbReference type="Pfam" id="PF13202">
    <property type="entry name" value="EF-hand_5"/>
    <property type="match status" value="1"/>
</dbReference>